<dbReference type="PANTHER" id="PTHR32227">
    <property type="entry name" value="GLUCAN ENDO-1,3-BETA-GLUCOSIDASE BG1-RELATED-RELATED"/>
    <property type="match status" value="1"/>
</dbReference>
<evidence type="ECO:0000256" key="1">
    <source>
        <dbReference type="ARBA" id="ARBA00000382"/>
    </source>
</evidence>
<accession>A0A8T0CRR4</accession>
<comment type="similarity">
    <text evidence="2 6">Belongs to the glycosyl hydrolase 17 family.</text>
</comment>
<evidence type="ECO:0000256" key="8">
    <source>
        <dbReference type="SAM" id="SignalP"/>
    </source>
</evidence>
<dbReference type="PROSITE" id="PS00587">
    <property type="entry name" value="GLYCOSYL_HYDROL_F17"/>
    <property type="match status" value="1"/>
</dbReference>
<evidence type="ECO:0000256" key="6">
    <source>
        <dbReference type="RuleBase" id="RU004335"/>
    </source>
</evidence>
<dbReference type="EMBL" id="MU090049">
    <property type="protein sequence ID" value="KAF7848605.1"/>
    <property type="molecule type" value="Genomic_DNA"/>
</dbReference>
<dbReference type="OrthoDB" id="941679at2759"/>
<dbReference type="InterPro" id="IPR044965">
    <property type="entry name" value="Glyco_hydro_17_plant"/>
</dbReference>
<comment type="caution">
    <text evidence="9">The sequence shown here is derived from an EMBL/GenBank/DDBJ whole genome shotgun (WGS) entry which is preliminary data.</text>
</comment>
<dbReference type="Gramene" id="rna-gnl|WGS:JABURB|Cocit.L1809.1">
    <property type="protein sequence ID" value="cds-KAF7848605.1"/>
    <property type="gene ID" value="gene-BT93_L1809"/>
</dbReference>
<evidence type="ECO:0000256" key="5">
    <source>
        <dbReference type="ARBA" id="ARBA00023295"/>
    </source>
</evidence>
<dbReference type="Gene3D" id="3.20.20.80">
    <property type="entry name" value="Glycosidases"/>
    <property type="match status" value="1"/>
</dbReference>
<dbReference type="EC" id="3.2.1.39" evidence="3"/>
<protein>
    <recommendedName>
        <fullName evidence="3">glucan endo-1,3-beta-D-glucosidase</fullName>
        <ecNumber evidence="3">3.2.1.39</ecNumber>
    </recommendedName>
</protein>
<reference evidence="9" key="1">
    <citation type="submission" date="2020-05" db="EMBL/GenBank/DDBJ databases">
        <title>WGS assembly of Corymbia citriodora subspecies variegata.</title>
        <authorList>
            <person name="Barry K."/>
            <person name="Hundley H."/>
            <person name="Shu S."/>
            <person name="Jenkins J."/>
            <person name="Grimwood J."/>
            <person name="Baten A."/>
        </authorList>
    </citation>
    <scope>NUCLEOTIDE SEQUENCE</scope>
    <source>
        <strain evidence="9">CV2-018</strain>
    </source>
</reference>
<sequence length="342" mass="37617">MSSTSTILVVLIAALLHYHIGITKAQLDIGVNYGMDGDDLPSPATVVQLFKNYSIGKMRLLEPNNDVLEALENGNIDVTIGIKNEDLPSIASSPQAAGVWFNEHVEPFIPLMNFQYITAGNEVVPGDLAKHVLPAMQNIQNVINSYNYTGLRVTTAVEIAALEGFDPPSKGAFAQNARADMVQIINFLSNTSSPLLVNVYPYFKFASDPDHVRLDYAQFTATSPIVQDGNLSYYNMLDAIVDAFYWAMEKEGVSSVDAVVSESGWPSAGDGLWATPQLAQTYNQNFLKKFIARQATPKRPDHYLEGFIYGMFNENKKPAGVDQNWGLFNSDGTPVYPVFTKV</sequence>
<keyword evidence="5 7" id="KW-0326">Glycosidase</keyword>
<dbReference type="AlphaFoldDB" id="A0A8T0CRR4"/>
<keyword evidence="8" id="KW-0732">Signal</keyword>
<keyword evidence="10" id="KW-1185">Reference proteome</keyword>
<dbReference type="GO" id="GO:0005975">
    <property type="term" value="P:carbohydrate metabolic process"/>
    <property type="evidence" value="ECO:0007669"/>
    <property type="project" value="InterPro"/>
</dbReference>
<evidence type="ECO:0000313" key="10">
    <source>
        <dbReference type="Proteomes" id="UP000806378"/>
    </source>
</evidence>
<name>A0A8T0CRR4_CORYI</name>
<dbReference type="Pfam" id="PF00332">
    <property type="entry name" value="Glyco_hydro_17"/>
    <property type="match status" value="1"/>
</dbReference>
<gene>
    <name evidence="9" type="ORF">BT93_L1809</name>
</gene>
<evidence type="ECO:0000256" key="7">
    <source>
        <dbReference type="RuleBase" id="RU004336"/>
    </source>
</evidence>
<comment type="catalytic activity">
    <reaction evidence="1">
        <text>Hydrolysis of (1-&gt;3)-beta-D-glucosidic linkages in (1-&gt;3)-beta-D-glucans.</text>
        <dbReference type="EC" id="3.2.1.39"/>
    </reaction>
</comment>
<dbReference type="FunFam" id="3.20.20.80:FF:000010">
    <property type="entry name" value="glucan endo-1,3-beta-glucosidase, basic"/>
    <property type="match status" value="1"/>
</dbReference>
<feature type="chain" id="PRO_5035735231" description="glucan endo-1,3-beta-D-glucosidase" evidence="8">
    <location>
        <begin position="26"/>
        <end position="342"/>
    </location>
</feature>
<proteinExistence type="inferred from homology"/>
<evidence type="ECO:0000256" key="2">
    <source>
        <dbReference type="ARBA" id="ARBA00008773"/>
    </source>
</evidence>
<evidence type="ECO:0000256" key="3">
    <source>
        <dbReference type="ARBA" id="ARBA00012780"/>
    </source>
</evidence>
<evidence type="ECO:0000256" key="4">
    <source>
        <dbReference type="ARBA" id="ARBA00022801"/>
    </source>
</evidence>
<dbReference type="InterPro" id="IPR000490">
    <property type="entry name" value="Glyco_hydro_17"/>
</dbReference>
<evidence type="ECO:0000313" key="9">
    <source>
        <dbReference type="EMBL" id="KAF7848605.1"/>
    </source>
</evidence>
<dbReference type="InterPro" id="IPR017853">
    <property type="entry name" value="GH"/>
</dbReference>
<organism evidence="9 10">
    <name type="scientific">Corymbia citriodora subsp. variegata</name>
    <dbReference type="NCBI Taxonomy" id="360336"/>
    <lineage>
        <taxon>Eukaryota</taxon>
        <taxon>Viridiplantae</taxon>
        <taxon>Streptophyta</taxon>
        <taxon>Embryophyta</taxon>
        <taxon>Tracheophyta</taxon>
        <taxon>Spermatophyta</taxon>
        <taxon>Magnoliopsida</taxon>
        <taxon>eudicotyledons</taxon>
        <taxon>Gunneridae</taxon>
        <taxon>Pentapetalae</taxon>
        <taxon>rosids</taxon>
        <taxon>malvids</taxon>
        <taxon>Myrtales</taxon>
        <taxon>Myrtaceae</taxon>
        <taxon>Myrtoideae</taxon>
        <taxon>Eucalypteae</taxon>
        <taxon>Corymbia</taxon>
    </lineage>
</organism>
<dbReference type="SUPFAM" id="SSF51445">
    <property type="entry name" value="(Trans)glycosidases"/>
    <property type="match status" value="1"/>
</dbReference>
<dbReference type="Proteomes" id="UP000806378">
    <property type="component" value="Unassembled WGS sequence"/>
</dbReference>
<feature type="signal peptide" evidence="8">
    <location>
        <begin position="1"/>
        <end position="25"/>
    </location>
</feature>
<dbReference type="GO" id="GO:0042973">
    <property type="term" value="F:glucan endo-1,3-beta-D-glucosidase activity"/>
    <property type="evidence" value="ECO:0007669"/>
    <property type="project" value="UniProtKB-EC"/>
</dbReference>
<keyword evidence="4 7" id="KW-0378">Hydrolase</keyword>